<organism evidence="1 2">
    <name type="scientific">Segatella copri</name>
    <dbReference type="NCBI Taxonomy" id="165179"/>
    <lineage>
        <taxon>Bacteria</taxon>
        <taxon>Pseudomonadati</taxon>
        <taxon>Bacteroidota</taxon>
        <taxon>Bacteroidia</taxon>
        <taxon>Bacteroidales</taxon>
        <taxon>Prevotellaceae</taxon>
        <taxon>Segatella</taxon>
    </lineage>
</organism>
<reference evidence="1 2" key="1">
    <citation type="submission" date="2019-09" db="EMBL/GenBank/DDBJ databases">
        <title>Distinct polysaccharide growth profiles of human intestinal Prevotella copri isolates.</title>
        <authorList>
            <person name="Fehlner-Peach H."/>
            <person name="Magnabosco C."/>
            <person name="Raghavan V."/>
            <person name="Scher J.U."/>
            <person name="Tett A."/>
            <person name="Cox L.M."/>
            <person name="Gottsegen C."/>
            <person name="Watters A."/>
            <person name="Wiltshire- Gordon J.D."/>
            <person name="Segata N."/>
            <person name="Bonneau R."/>
            <person name="Littman D.R."/>
        </authorList>
    </citation>
    <scope>NUCLEOTIDE SEQUENCE [LARGE SCALE GENOMIC DNA]</scope>
    <source>
        <strain evidence="2">iA622</strain>
    </source>
</reference>
<dbReference type="OrthoDB" id="1415761at2"/>
<dbReference type="RefSeq" id="WP_153123038.1">
    <property type="nucleotide sequence ID" value="NZ_CP152352.1"/>
</dbReference>
<evidence type="ECO:0000313" key="1">
    <source>
        <dbReference type="EMBL" id="MQN80501.1"/>
    </source>
</evidence>
<dbReference type="EMBL" id="VZCB01000052">
    <property type="protein sequence ID" value="MQN80501.1"/>
    <property type="molecule type" value="Genomic_DNA"/>
</dbReference>
<comment type="caution">
    <text evidence="1">The sequence shown here is derived from an EMBL/GenBank/DDBJ whole genome shotgun (WGS) entry which is preliminary data.</text>
</comment>
<evidence type="ECO:0000313" key="2">
    <source>
        <dbReference type="Proteomes" id="UP000480425"/>
    </source>
</evidence>
<proteinExistence type="predicted"/>
<sequence>MKRYLILSLCIVFSITCLGQKRVNRPKVYFNNEGVILNKVIGWAYDHNTGEWIDWVNCIKAKKLSKKIRTQTKQNAIFLSDCFNNIISLQFKTIKLNNIPYYVLVWEKYNGAYRYPNIREDWQYWKEKIFLMFTEEDMKKLRNLSNSPIVLNLTAPMKSELERNIIDEDIIQTSMSKLYPLKLSFIIYKATDGCSIRFKFIKNSHDADIDKQYFEISEADYQKFINVKP</sequence>
<protein>
    <submittedName>
        <fullName evidence="1">Uncharacterized protein</fullName>
    </submittedName>
</protein>
<dbReference type="Proteomes" id="UP000480425">
    <property type="component" value="Unassembled WGS sequence"/>
</dbReference>
<dbReference type="AlphaFoldDB" id="A0A6G1U138"/>
<name>A0A6G1U138_9BACT</name>
<gene>
    <name evidence="1" type="ORF">F7D73_05970</name>
</gene>
<accession>A0A6G1U138</accession>